<feature type="signal peptide" evidence="1">
    <location>
        <begin position="1"/>
        <end position="19"/>
    </location>
</feature>
<gene>
    <name evidence="2" type="ORF">EWM59_26070</name>
</gene>
<evidence type="ECO:0000313" key="2">
    <source>
        <dbReference type="EMBL" id="RYU92647.1"/>
    </source>
</evidence>
<dbReference type="EMBL" id="SEWF01000080">
    <property type="protein sequence ID" value="RYU92647.1"/>
    <property type="molecule type" value="Genomic_DNA"/>
</dbReference>
<comment type="caution">
    <text evidence="2">The sequence shown here is derived from an EMBL/GenBank/DDBJ whole genome shotgun (WGS) entry which is preliminary data.</text>
</comment>
<accession>A0A4Q5LT30</accession>
<dbReference type="Proteomes" id="UP000293162">
    <property type="component" value="Unassembled WGS sequence"/>
</dbReference>
<sequence>MKTITIGGLLCLLVFNLCAQSSKKLSETVYRSFYNQTITIYPDNPDKMIKKRHGVFIDTTQNSVFSQNLIEKLAFDDYHESLIQRACRDFKASKKINELWSFKNDPLLSQVPRKWFEAQELNGTTYIFCPKVLKNHYSFTITDSTVLVSKGLGPDTYFIKSVQNSANGIVIDCFQGVKFTIKILNEQTKLAIWKMENKSLDNTVLYRLSVPVDSFSHYSMIVNHSAEDKIPDDLIFDEIDYEGILSMPSNLSVQSFLPTGNR</sequence>
<keyword evidence="1" id="KW-0732">Signal</keyword>
<name>A0A4Q5LT30_9BACT</name>
<dbReference type="RefSeq" id="WP_130024165.1">
    <property type="nucleotide sequence ID" value="NZ_SEWF01000080.1"/>
</dbReference>
<dbReference type="AlphaFoldDB" id="A0A4Q5LT30"/>
<feature type="chain" id="PRO_5020260443" description="GLPGLI family protein" evidence="1">
    <location>
        <begin position="20"/>
        <end position="262"/>
    </location>
</feature>
<evidence type="ECO:0008006" key="4">
    <source>
        <dbReference type="Google" id="ProtNLM"/>
    </source>
</evidence>
<keyword evidence="3" id="KW-1185">Reference proteome</keyword>
<reference evidence="2 3" key="1">
    <citation type="submission" date="2019-02" db="EMBL/GenBank/DDBJ databases">
        <title>Bacterial novel species Emticicia sp. 17J42-9 isolated from soil.</title>
        <authorList>
            <person name="Jung H.-Y."/>
        </authorList>
    </citation>
    <scope>NUCLEOTIDE SEQUENCE [LARGE SCALE GENOMIC DNA]</scope>
    <source>
        <strain evidence="2 3">17J42-9</strain>
    </source>
</reference>
<dbReference type="OrthoDB" id="1522724at2"/>
<protein>
    <recommendedName>
        <fullName evidence="4">GLPGLI family protein</fullName>
    </recommendedName>
</protein>
<evidence type="ECO:0000313" key="3">
    <source>
        <dbReference type="Proteomes" id="UP000293162"/>
    </source>
</evidence>
<organism evidence="2 3">
    <name type="scientific">Emticicia agri</name>
    <dbReference type="NCBI Taxonomy" id="2492393"/>
    <lineage>
        <taxon>Bacteria</taxon>
        <taxon>Pseudomonadati</taxon>
        <taxon>Bacteroidota</taxon>
        <taxon>Cytophagia</taxon>
        <taxon>Cytophagales</taxon>
        <taxon>Leadbetterellaceae</taxon>
        <taxon>Emticicia</taxon>
    </lineage>
</organism>
<evidence type="ECO:0000256" key="1">
    <source>
        <dbReference type="SAM" id="SignalP"/>
    </source>
</evidence>
<proteinExistence type="predicted"/>